<comment type="caution">
    <text evidence="1">The sequence shown here is derived from an EMBL/GenBank/DDBJ whole genome shotgun (WGS) entry which is preliminary data.</text>
</comment>
<evidence type="ECO:0000313" key="1">
    <source>
        <dbReference type="EMBL" id="CAD8045669.1"/>
    </source>
</evidence>
<evidence type="ECO:0008006" key="3">
    <source>
        <dbReference type="Google" id="ProtNLM"/>
    </source>
</evidence>
<dbReference type="AlphaFoldDB" id="A0A8S1JVV5"/>
<keyword evidence="2" id="KW-1185">Reference proteome</keyword>
<proteinExistence type="predicted"/>
<gene>
    <name evidence="1" type="ORF">PSON_ATCC_30995.1.T0010192</name>
</gene>
<accession>A0A8S1JVV5</accession>
<reference evidence="1" key="1">
    <citation type="submission" date="2021-01" db="EMBL/GenBank/DDBJ databases">
        <authorList>
            <consortium name="Genoscope - CEA"/>
            <person name="William W."/>
        </authorList>
    </citation>
    <scope>NUCLEOTIDE SEQUENCE</scope>
</reference>
<evidence type="ECO:0000313" key="2">
    <source>
        <dbReference type="Proteomes" id="UP000692954"/>
    </source>
</evidence>
<organism evidence="1 2">
    <name type="scientific">Paramecium sonneborni</name>
    <dbReference type="NCBI Taxonomy" id="65129"/>
    <lineage>
        <taxon>Eukaryota</taxon>
        <taxon>Sar</taxon>
        <taxon>Alveolata</taxon>
        <taxon>Ciliophora</taxon>
        <taxon>Intramacronucleata</taxon>
        <taxon>Oligohymenophorea</taxon>
        <taxon>Peniculida</taxon>
        <taxon>Parameciidae</taxon>
        <taxon>Paramecium</taxon>
    </lineage>
</organism>
<dbReference type="Proteomes" id="UP000692954">
    <property type="component" value="Unassembled WGS sequence"/>
</dbReference>
<sequence length="81" mass="9292">MLQLIIQRCSDLKLNNITVLLVTHGGFIMEFMNQINYMINKKQPVYNNNALNCSITIVKYTLPKGEVKIVTQNDATHIQKL</sequence>
<dbReference type="OrthoDB" id="291431at2759"/>
<name>A0A8S1JVV5_9CILI</name>
<dbReference type="EMBL" id="CAJJDN010000001">
    <property type="protein sequence ID" value="CAD8045669.1"/>
    <property type="molecule type" value="Genomic_DNA"/>
</dbReference>
<protein>
    <recommendedName>
        <fullName evidence="3">Phosphoglycerate mutase</fullName>
    </recommendedName>
</protein>